<dbReference type="Pfam" id="PF00326">
    <property type="entry name" value="Peptidase_S9"/>
    <property type="match status" value="1"/>
</dbReference>
<dbReference type="GO" id="GO:0004252">
    <property type="term" value="F:serine-type endopeptidase activity"/>
    <property type="evidence" value="ECO:0007669"/>
    <property type="project" value="TreeGrafter"/>
</dbReference>
<dbReference type="EMBL" id="SPVF01000019">
    <property type="protein sequence ID" value="TFW29391.1"/>
    <property type="molecule type" value="Genomic_DNA"/>
</dbReference>
<dbReference type="Gene3D" id="3.40.50.1820">
    <property type="entry name" value="alpha/beta hydrolase"/>
    <property type="match status" value="1"/>
</dbReference>
<name>A0A4Y9SS00_9BURK</name>
<dbReference type="InterPro" id="IPR001375">
    <property type="entry name" value="Peptidase_S9_cat"/>
</dbReference>
<dbReference type="PANTHER" id="PTHR42776:SF27">
    <property type="entry name" value="DIPEPTIDYL PEPTIDASE FAMILY MEMBER 6"/>
    <property type="match status" value="1"/>
</dbReference>
<dbReference type="InterPro" id="IPR011042">
    <property type="entry name" value="6-blade_b-propeller_TolB-like"/>
</dbReference>
<dbReference type="OrthoDB" id="4269629at2"/>
<evidence type="ECO:0000256" key="2">
    <source>
        <dbReference type="SAM" id="SignalP"/>
    </source>
</evidence>
<dbReference type="AlphaFoldDB" id="A0A4Y9SS00"/>
<dbReference type="Proteomes" id="UP000298438">
    <property type="component" value="Unassembled WGS sequence"/>
</dbReference>
<evidence type="ECO:0000256" key="1">
    <source>
        <dbReference type="ARBA" id="ARBA00022801"/>
    </source>
</evidence>
<dbReference type="GO" id="GO:0006508">
    <property type="term" value="P:proteolysis"/>
    <property type="evidence" value="ECO:0007669"/>
    <property type="project" value="InterPro"/>
</dbReference>
<keyword evidence="5" id="KW-1185">Reference proteome</keyword>
<feature type="domain" description="Peptidase S9 prolyl oligopeptidase catalytic" evidence="3">
    <location>
        <begin position="436"/>
        <end position="639"/>
    </location>
</feature>
<sequence length="694" mass="74764">MSVPLFGFGWAQLSLRAALPSLLILMAAPAIAAEPALPQLAAAAQALAPARPLAAQDLQRRSPLQQVRIAPDGRLIAFVMAEGRTAALRLLDPAAGAVRTLQTGLARAELSWSNDSRYLFLDSGSALAAVDTGTGQSLPLATFDRRRGQQMVAVDGVLPHHALVEEDDHAGHYRLERIGLDGQRQLLYAGPRRVRDLLQDERGELAVIKTQDEDYAQHVARLQDGHWTDVLHCQRLRPCSLVALSADGRTLTMTAEDQGDRKGVVTIDLASGQRAPVRTDPRGISDLRDVVLAPATRQPMLAVYGLPRVHSEALVPEARRAAAALAERFPDTNVAIAPARGRWLLTETGAQLQHPRYWLFDPETGTTSSILAAERAAGQPLDAAQLAPTAPIDYTASDGMRLHGYLTLPRGVPAARAPLLTMVHGGPWGHFDGGYHWLAQLLATRGYAVFQPNFRSSTGYGARYMLAAGSDFGNGRVQRDIIEGVQWLTAHGIGDAKRMAILGDSFGGYSTLLALTWTPELFRFGLAAVPPTDFARTLGAMSRRHDERDGEVPFAVQVRELGIHADDPQALAAIAAAAPERHAGAVVRPLLILAGGKDDKVDIAGVTGYVAQLEKLERPVTLLVDPDEGHNVKGPMPRQAYAYLLERMLQRYLEGPPPTPPSPDLQAYLARVIRANHALPDLLPNAAPPAVAGR</sequence>
<dbReference type="SUPFAM" id="SSF53474">
    <property type="entry name" value="alpha/beta-Hydrolases"/>
    <property type="match status" value="1"/>
</dbReference>
<proteinExistence type="predicted"/>
<dbReference type="SUPFAM" id="SSF50969">
    <property type="entry name" value="YVTN repeat-like/Quinoprotein amine dehydrogenase"/>
    <property type="match status" value="1"/>
</dbReference>
<accession>A0A4Y9SS00</accession>
<dbReference type="InterPro" id="IPR011044">
    <property type="entry name" value="Quino_amine_DH_bsu"/>
</dbReference>
<gene>
    <name evidence="4" type="ORF">E4L96_01555</name>
</gene>
<feature type="chain" id="PRO_5021297820" evidence="2">
    <location>
        <begin position="33"/>
        <end position="694"/>
    </location>
</feature>
<evidence type="ECO:0000313" key="5">
    <source>
        <dbReference type="Proteomes" id="UP000298438"/>
    </source>
</evidence>
<evidence type="ECO:0000259" key="3">
    <source>
        <dbReference type="Pfam" id="PF00326"/>
    </source>
</evidence>
<evidence type="ECO:0000313" key="4">
    <source>
        <dbReference type="EMBL" id="TFW29391.1"/>
    </source>
</evidence>
<organism evidence="4 5">
    <name type="scientific">Zemynaea arenosa</name>
    <dbReference type="NCBI Taxonomy" id="2561931"/>
    <lineage>
        <taxon>Bacteria</taxon>
        <taxon>Pseudomonadati</taxon>
        <taxon>Pseudomonadota</taxon>
        <taxon>Betaproteobacteria</taxon>
        <taxon>Burkholderiales</taxon>
        <taxon>Oxalobacteraceae</taxon>
        <taxon>Telluria group</taxon>
        <taxon>Zemynaea</taxon>
    </lineage>
</organism>
<keyword evidence="2" id="KW-0732">Signal</keyword>
<reference evidence="4 5" key="1">
    <citation type="submission" date="2019-03" db="EMBL/GenBank/DDBJ databases">
        <title>Draft Genome Sequence of Massilia arenosa sp. nov., a Novel Massilia Species Isolated from a Sandy-loam Maize Soil.</title>
        <authorList>
            <person name="Raths R."/>
            <person name="Peta V."/>
            <person name="Bucking H."/>
        </authorList>
    </citation>
    <scope>NUCLEOTIDE SEQUENCE [LARGE SCALE GENOMIC DNA]</scope>
    <source>
        <strain evidence="4 5">MC02</strain>
    </source>
</reference>
<dbReference type="InterPro" id="IPR029058">
    <property type="entry name" value="AB_hydrolase_fold"/>
</dbReference>
<dbReference type="Gene3D" id="2.120.10.30">
    <property type="entry name" value="TolB, C-terminal domain"/>
    <property type="match status" value="1"/>
</dbReference>
<protein>
    <submittedName>
        <fullName evidence="4">S9 family peptidase</fullName>
    </submittedName>
</protein>
<dbReference type="PANTHER" id="PTHR42776">
    <property type="entry name" value="SERINE PEPTIDASE S9 FAMILY MEMBER"/>
    <property type="match status" value="1"/>
</dbReference>
<keyword evidence="1" id="KW-0378">Hydrolase</keyword>
<comment type="caution">
    <text evidence="4">The sequence shown here is derived from an EMBL/GenBank/DDBJ whole genome shotgun (WGS) entry which is preliminary data.</text>
</comment>
<feature type="signal peptide" evidence="2">
    <location>
        <begin position="1"/>
        <end position="32"/>
    </location>
</feature>
<dbReference type="RefSeq" id="WP_135205486.1">
    <property type="nucleotide sequence ID" value="NZ_SPVF01000019.1"/>
</dbReference>